<evidence type="ECO:0000256" key="8">
    <source>
        <dbReference type="ARBA" id="ARBA00048617"/>
    </source>
</evidence>
<gene>
    <name evidence="11" type="primary">hemD</name>
    <name evidence="11" type="ORF">SRCM100623_01245</name>
</gene>
<evidence type="ECO:0000256" key="4">
    <source>
        <dbReference type="ARBA" id="ARBA00023239"/>
    </source>
</evidence>
<evidence type="ECO:0000256" key="9">
    <source>
        <dbReference type="RuleBase" id="RU366031"/>
    </source>
</evidence>
<evidence type="ECO:0000259" key="10">
    <source>
        <dbReference type="Pfam" id="PF02602"/>
    </source>
</evidence>
<evidence type="ECO:0000256" key="6">
    <source>
        <dbReference type="ARBA" id="ARBA00037589"/>
    </source>
</evidence>
<dbReference type="InterPro" id="IPR036108">
    <property type="entry name" value="4pyrrol_syn_uPrphyn_synt_sf"/>
</dbReference>
<dbReference type="Proteomes" id="UP000093796">
    <property type="component" value="Unassembled WGS sequence"/>
</dbReference>
<dbReference type="EC" id="4.2.1.75" evidence="3 9"/>
<dbReference type="AlphaFoldDB" id="A0A1A0DBR3"/>
<keyword evidence="4 9" id="KW-0456">Lyase</keyword>
<feature type="domain" description="Tetrapyrrole biosynthesis uroporphyrinogen III synthase" evidence="10">
    <location>
        <begin position="19"/>
        <end position="232"/>
    </location>
</feature>
<dbReference type="GO" id="GO:0004852">
    <property type="term" value="F:uroporphyrinogen-III synthase activity"/>
    <property type="evidence" value="ECO:0007669"/>
    <property type="project" value="UniProtKB-UniRule"/>
</dbReference>
<evidence type="ECO:0000256" key="2">
    <source>
        <dbReference type="ARBA" id="ARBA00008133"/>
    </source>
</evidence>
<dbReference type="CDD" id="cd06578">
    <property type="entry name" value="HemD"/>
    <property type="match status" value="1"/>
</dbReference>
<dbReference type="PATRIC" id="fig|438.15.peg.1418"/>
<organism evidence="11 12">
    <name type="scientific">Acetobacter pasteurianus</name>
    <name type="common">Acetobacter turbidans</name>
    <dbReference type="NCBI Taxonomy" id="438"/>
    <lineage>
        <taxon>Bacteria</taxon>
        <taxon>Pseudomonadati</taxon>
        <taxon>Pseudomonadota</taxon>
        <taxon>Alphaproteobacteria</taxon>
        <taxon>Acetobacterales</taxon>
        <taxon>Acetobacteraceae</taxon>
        <taxon>Acetobacter</taxon>
    </lineage>
</organism>
<evidence type="ECO:0000256" key="7">
    <source>
        <dbReference type="ARBA" id="ARBA00040167"/>
    </source>
</evidence>
<dbReference type="OrthoDB" id="7163809at2"/>
<protein>
    <recommendedName>
        <fullName evidence="7 9">Uroporphyrinogen-III synthase</fullName>
        <ecNumber evidence="3 9">4.2.1.75</ecNumber>
    </recommendedName>
</protein>
<comment type="function">
    <text evidence="6 9">Catalyzes cyclization of the linear tetrapyrrole, hydroxymethylbilane, to the macrocyclic uroporphyrinogen III.</text>
</comment>
<dbReference type="RefSeq" id="WP_003628318.1">
    <property type="nucleotide sequence ID" value="NZ_LYUD01000099.1"/>
</dbReference>
<dbReference type="Pfam" id="PF02602">
    <property type="entry name" value="HEM4"/>
    <property type="match status" value="1"/>
</dbReference>
<reference evidence="11 12" key="1">
    <citation type="submission" date="2016-05" db="EMBL/GenBank/DDBJ databases">
        <title>Genome sequencing of Acetobacter pasteurianus strain SRCM100623.</title>
        <authorList>
            <person name="Song Y.R."/>
        </authorList>
    </citation>
    <scope>NUCLEOTIDE SEQUENCE [LARGE SCALE GENOMIC DNA]</scope>
    <source>
        <strain evidence="11 12">SRCM100623</strain>
    </source>
</reference>
<evidence type="ECO:0000256" key="1">
    <source>
        <dbReference type="ARBA" id="ARBA00004772"/>
    </source>
</evidence>
<evidence type="ECO:0000256" key="5">
    <source>
        <dbReference type="ARBA" id="ARBA00023244"/>
    </source>
</evidence>
<comment type="catalytic activity">
    <reaction evidence="8 9">
        <text>hydroxymethylbilane = uroporphyrinogen III + H2O</text>
        <dbReference type="Rhea" id="RHEA:18965"/>
        <dbReference type="ChEBI" id="CHEBI:15377"/>
        <dbReference type="ChEBI" id="CHEBI:57308"/>
        <dbReference type="ChEBI" id="CHEBI:57845"/>
        <dbReference type="EC" id="4.2.1.75"/>
    </reaction>
</comment>
<dbReference type="SUPFAM" id="SSF69618">
    <property type="entry name" value="HemD-like"/>
    <property type="match status" value="1"/>
</dbReference>
<dbReference type="PANTHER" id="PTHR38042:SF1">
    <property type="entry name" value="UROPORPHYRINOGEN-III SYNTHASE, CHLOROPLASTIC"/>
    <property type="match status" value="1"/>
</dbReference>
<comment type="pathway">
    <text evidence="1 9">Porphyrin-containing compound metabolism; protoporphyrin-IX biosynthesis; coproporphyrinogen-III from 5-aminolevulinate: step 3/4.</text>
</comment>
<accession>A0A1A0DBR3</accession>
<dbReference type="UniPathway" id="UPA00251">
    <property type="reaction ID" value="UER00320"/>
</dbReference>
<dbReference type="EMBL" id="LYUD01000099">
    <property type="protein sequence ID" value="OAZ72703.1"/>
    <property type="molecule type" value="Genomic_DNA"/>
</dbReference>
<comment type="caution">
    <text evidence="11">The sequence shown here is derived from an EMBL/GenBank/DDBJ whole genome shotgun (WGS) entry which is preliminary data.</text>
</comment>
<dbReference type="PANTHER" id="PTHR38042">
    <property type="entry name" value="UROPORPHYRINOGEN-III SYNTHASE, CHLOROPLASTIC"/>
    <property type="match status" value="1"/>
</dbReference>
<evidence type="ECO:0000313" key="11">
    <source>
        <dbReference type="EMBL" id="OAZ72703.1"/>
    </source>
</evidence>
<evidence type="ECO:0000256" key="3">
    <source>
        <dbReference type="ARBA" id="ARBA00013109"/>
    </source>
</evidence>
<comment type="similarity">
    <text evidence="2 9">Belongs to the uroporphyrinogen-III synthase family.</text>
</comment>
<name>A0A1A0DBR3_ACEPA</name>
<sequence>MHPRGVIVTRPEPGLSETMAAVADAGWLPLASPALVVQRRMLRLPQKLPAAILLTSGQAVSAAVAAAQQVKSLDIPVYAVGDRTAQRARDAGFTHVKSADGDARALVALLQTHQQPECGSLLLCSGAGQGVELAAWCRQAGFKVVRRVVYAAKPIQHINAQTCTAIQAAKVAVVLFFSAESAAGWLAALPEAKQKLLAAQASAVVISGRVAGVLRAAGWQNIRVADHVSAAAVMDALGTYPA</sequence>
<keyword evidence="5 9" id="KW-0627">Porphyrin biosynthesis</keyword>
<evidence type="ECO:0000313" key="12">
    <source>
        <dbReference type="Proteomes" id="UP000093796"/>
    </source>
</evidence>
<dbReference type="GO" id="GO:0006780">
    <property type="term" value="P:uroporphyrinogen III biosynthetic process"/>
    <property type="evidence" value="ECO:0007669"/>
    <property type="project" value="UniProtKB-UniRule"/>
</dbReference>
<dbReference type="InterPro" id="IPR003754">
    <property type="entry name" value="4pyrrol_synth_uPrphyn_synth"/>
</dbReference>
<proteinExistence type="inferred from homology"/>
<dbReference type="Gene3D" id="3.40.50.10090">
    <property type="match status" value="2"/>
</dbReference>
<dbReference type="GO" id="GO:0006782">
    <property type="term" value="P:protoporphyrinogen IX biosynthetic process"/>
    <property type="evidence" value="ECO:0007669"/>
    <property type="project" value="UniProtKB-UniRule"/>
</dbReference>
<dbReference type="InterPro" id="IPR039793">
    <property type="entry name" value="UROS/Hem4"/>
</dbReference>